<dbReference type="Pfam" id="PF01809">
    <property type="entry name" value="YidD"/>
    <property type="match status" value="1"/>
</dbReference>
<reference evidence="3 4" key="1">
    <citation type="submission" date="2019-07" db="EMBL/GenBank/DDBJ databases">
        <title>Tepidimonas fonticaldi AT-A2 draft genome.</title>
        <authorList>
            <person name="Da Costa M.S."/>
            <person name="Froufe H.J.C."/>
            <person name="Egas C."/>
            <person name="Albuquerque L."/>
        </authorList>
    </citation>
    <scope>NUCLEOTIDE SEQUENCE [LARGE SCALE GENOMIC DNA]</scope>
    <source>
        <strain evidence="3 4">AT-A2</strain>
    </source>
</reference>
<dbReference type="PANTHER" id="PTHR33383:SF1">
    <property type="entry name" value="MEMBRANE PROTEIN INSERTION EFFICIENCY FACTOR-RELATED"/>
    <property type="match status" value="1"/>
</dbReference>
<dbReference type="HAMAP" id="MF_00386">
    <property type="entry name" value="UPF0161_YidD"/>
    <property type="match status" value="1"/>
</dbReference>
<dbReference type="GO" id="GO:0005886">
    <property type="term" value="C:plasma membrane"/>
    <property type="evidence" value="ECO:0007669"/>
    <property type="project" value="UniProtKB-SubCell"/>
</dbReference>
<proteinExistence type="inferred from homology"/>
<dbReference type="EMBL" id="VJOO01000030">
    <property type="protein sequence ID" value="TSE35188.1"/>
    <property type="molecule type" value="Genomic_DNA"/>
</dbReference>
<evidence type="ECO:0000313" key="3">
    <source>
        <dbReference type="EMBL" id="TSE35188.1"/>
    </source>
</evidence>
<keyword evidence="1" id="KW-1003">Cell membrane</keyword>
<comment type="subcellular location">
    <subcellularLocation>
        <location evidence="1">Cell membrane</location>
        <topology evidence="1">Peripheral membrane protein</topology>
        <orientation evidence="1">Cytoplasmic side</orientation>
    </subcellularLocation>
</comment>
<evidence type="ECO:0000313" key="4">
    <source>
        <dbReference type="Proteomes" id="UP000316388"/>
    </source>
</evidence>
<comment type="function">
    <text evidence="1">Could be involved in insertion of integral membrane proteins into the membrane.</text>
</comment>
<gene>
    <name evidence="3" type="primary">yidD</name>
    <name evidence="3" type="ORF">Tfont_02388</name>
</gene>
<keyword evidence="1" id="KW-0472">Membrane</keyword>
<dbReference type="Proteomes" id="UP000316388">
    <property type="component" value="Unassembled WGS sequence"/>
</dbReference>
<name>A0A554XHB1_9BURK</name>
<dbReference type="NCBIfam" id="TIGR00278">
    <property type="entry name" value="membrane protein insertion efficiency factor YidD"/>
    <property type="match status" value="1"/>
</dbReference>
<dbReference type="PANTHER" id="PTHR33383">
    <property type="entry name" value="MEMBRANE PROTEIN INSERTION EFFICIENCY FACTOR-RELATED"/>
    <property type="match status" value="1"/>
</dbReference>
<dbReference type="OrthoDB" id="9801753at2"/>
<accession>A0A554XHB1</accession>
<evidence type="ECO:0000256" key="1">
    <source>
        <dbReference type="HAMAP-Rule" id="MF_00386"/>
    </source>
</evidence>
<comment type="caution">
    <text evidence="3">The sequence shown here is derived from an EMBL/GenBank/DDBJ whole genome shotgun (WGS) entry which is preliminary data.</text>
</comment>
<protein>
    <recommendedName>
        <fullName evidence="1">Putative membrane protein insertion efficiency factor</fullName>
    </recommendedName>
</protein>
<organism evidence="3 4">
    <name type="scientific">Tepidimonas fonticaldi</name>
    <dbReference type="NCBI Taxonomy" id="1101373"/>
    <lineage>
        <taxon>Bacteria</taxon>
        <taxon>Pseudomonadati</taxon>
        <taxon>Pseudomonadota</taxon>
        <taxon>Betaproteobacteria</taxon>
        <taxon>Burkholderiales</taxon>
        <taxon>Tepidimonas</taxon>
    </lineage>
</organism>
<comment type="similarity">
    <text evidence="1">Belongs to the UPF0161 family.</text>
</comment>
<dbReference type="InterPro" id="IPR002696">
    <property type="entry name" value="Membr_insert_effic_factor_YidD"/>
</dbReference>
<feature type="region of interest" description="Disordered" evidence="2">
    <location>
        <begin position="90"/>
        <end position="109"/>
    </location>
</feature>
<dbReference type="AlphaFoldDB" id="A0A554XHB1"/>
<dbReference type="SMART" id="SM01234">
    <property type="entry name" value="Haemolytic"/>
    <property type="match status" value="1"/>
</dbReference>
<evidence type="ECO:0000256" key="2">
    <source>
        <dbReference type="SAM" id="MobiDB-lite"/>
    </source>
</evidence>
<sequence>MSRTPASGPLAPAVRRLGHWCARLPQRVLIGVVQGYRLLLSPWLGSSCRFTPSCSAYALEALQRHGAGAGSYLTLRRLVRCHPWCDGGHDPVPAERPRLFPLQQHTPPS</sequence>